<name>A0A6P8AUH9_PYRGI</name>
<dbReference type="GO" id="GO:0005782">
    <property type="term" value="C:peroxisomal matrix"/>
    <property type="evidence" value="ECO:0007669"/>
    <property type="project" value="UniProtKB-SubCell"/>
</dbReference>
<dbReference type="GO" id="GO:0047617">
    <property type="term" value="F:fatty acyl-CoA hydrolase activity"/>
    <property type="evidence" value="ECO:0007669"/>
    <property type="project" value="InterPro"/>
</dbReference>
<dbReference type="SUPFAM" id="SSF54637">
    <property type="entry name" value="Thioesterase/thiol ester dehydrase-isomerase"/>
    <property type="match status" value="2"/>
</dbReference>
<feature type="region of interest" description="Disordered" evidence="2">
    <location>
        <begin position="142"/>
        <end position="168"/>
    </location>
</feature>
<dbReference type="GO" id="GO:0009062">
    <property type="term" value="P:fatty acid catabolic process"/>
    <property type="evidence" value="ECO:0007669"/>
    <property type="project" value="TreeGrafter"/>
</dbReference>
<evidence type="ECO:0000256" key="1">
    <source>
        <dbReference type="ARBA" id="ARBA00006538"/>
    </source>
</evidence>
<reference evidence="4 5" key="1">
    <citation type="journal article" date="2019" name="Mol. Biol. Evol.">
        <title>Blast fungal genomes show frequent chromosomal changes, gene gains and losses, and effector gene turnover.</title>
        <authorList>
            <person name="Gomez Luciano L.B."/>
            <person name="Jason Tsai I."/>
            <person name="Chuma I."/>
            <person name="Tosa Y."/>
            <person name="Chen Y.H."/>
            <person name="Li J.Y."/>
            <person name="Li M.Y."/>
            <person name="Jade Lu M.Y."/>
            <person name="Nakayashiki H."/>
            <person name="Li W.H."/>
        </authorList>
    </citation>
    <scope>NUCLEOTIDE SEQUENCE [LARGE SCALE GENOMIC DNA]</scope>
    <source>
        <strain evidence="4 5">NI907</strain>
    </source>
</reference>
<reference evidence="5" key="2">
    <citation type="submission" date="2019-10" db="EMBL/GenBank/DDBJ databases">
        <authorList>
            <consortium name="NCBI Genome Project"/>
        </authorList>
    </citation>
    <scope>NUCLEOTIDE SEQUENCE</scope>
    <source>
        <strain evidence="5">NI907</strain>
    </source>
</reference>
<dbReference type="PANTHER" id="PTHR11066">
    <property type="entry name" value="ACYL-COA THIOESTERASE"/>
    <property type="match status" value="1"/>
</dbReference>
<evidence type="ECO:0000259" key="3">
    <source>
        <dbReference type="Pfam" id="PF20789"/>
    </source>
</evidence>
<dbReference type="Proteomes" id="UP000515153">
    <property type="component" value="Chromosome V"/>
</dbReference>
<keyword evidence="4" id="KW-1185">Reference proteome</keyword>
<dbReference type="InterPro" id="IPR042171">
    <property type="entry name" value="Acyl-CoA_hotdog"/>
</dbReference>
<dbReference type="CDD" id="cd03444">
    <property type="entry name" value="Thioesterase_II_repeat1"/>
    <property type="match status" value="1"/>
</dbReference>
<dbReference type="InterPro" id="IPR049450">
    <property type="entry name" value="ACOT8-like_C"/>
</dbReference>
<sequence>MATKDCRLSFQEIMELTELPVDAEAAQRGVVRRFMSRRPAWLPGSDIERIEELCGEGKPLWHAPLASFGGHVYAQSGMAAARVVDAEEQTGPSDERQRRRGLHTIHGYFTTFVFSDRPIFYEVSPITNAQFSFKTYLVTARQPSESSSKPPRRGWDCPGGNNSFRFPDKDAKRQRWSDLKPICFSATVSFKLPEPHAAGVSEQEKSAQRRFSSILALRRPEDWLPAPRLDVDGVLAALERRGDVDCRLRVGSFPALDMKKVDMTAYNAGRPLFEQRQLILYRILQPLKGADAVNGNAHALVHAYEADRNGLLMAWNALKFRSRMKMVTSMSNSFVVHTNLDDATMRHESQTSDGKSEWWLQEVFYTRAANGRVFMEAKIWSPQGVHVATIYQDGMVRAESEDADTVRQVRL</sequence>
<protein>
    <recommendedName>
        <fullName evidence="3">Acyl-CoA thioesterase-like C-terminal domain-containing protein</fullName>
    </recommendedName>
</protein>
<gene>
    <name evidence="5" type="ORF">PgNI_08092</name>
</gene>
<dbReference type="AlphaFoldDB" id="A0A6P8AUH9"/>
<dbReference type="RefSeq" id="XP_030978550.1">
    <property type="nucleotide sequence ID" value="XM_031128092.1"/>
</dbReference>
<dbReference type="GeneID" id="41963001"/>
<dbReference type="Pfam" id="PF20789">
    <property type="entry name" value="4HBT_3C"/>
    <property type="match status" value="1"/>
</dbReference>
<dbReference type="InterPro" id="IPR003703">
    <property type="entry name" value="Acyl_CoA_thio"/>
</dbReference>
<evidence type="ECO:0000313" key="5">
    <source>
        <dbReference type="RefSeq" id="XP_030978550.1"/>
    </source>
</evidence>
<accession>A0A6P8AUH9</accession>
<dbReference type="KEGG" id="pgri:PgNI_08092"/>
<organism evidence="4 5">
    <name type="scientific">Pyricularia grisea</name>
    <name type="common">Crabgrass-specific blast fungus</name>
    <name type="synonym">Magnaporthe grisea</name>
    <dbReference type="NCBI Taxonomy" id="148305"/>
    <lineage>
        <taxon>Eukaryota</taxon>
        <taxon>Fungi</taxon>
        <taxon>Dikarya</taxon>
        <taxon>Ascomycota</taxon>
        <taxon>Pezizomycotina</taxon>
        <taxon>Sordariomycetes</taxon>
        <taxon>Sordariomycetidae</taxon>
        <taxon>Magnaporthales</taxon>
        <taxon>Pyriculariaceae</taxon>
        <taxon>Pyricularia</taxon>
    </lineage>
</organism>
<dbReference type="InterPro" id="IPR029069">
    <property type="entry name" value="HotDog_dom_sf"/>
</dbReference>
<feature type="domain" description="Acyl-CoA thioesterase-like C-terminal" evidence="3">
    <location>
        <begin position="352"/>
        <end position="396"/>
    </location>
</feature>
<dbReference type="OrthoDB" id="68328at2759"/>
<evidence type="ECO:0000256" key="2">
    <source>
        <dbReference type="SAM" id="MobiDB-lite"/>
    </source>
</evidence>
<proteinExistence type="inferred from homology"/>
<evidence type="ECO:0000313" key="4">
    <source>
        <dbReference type="Proteomes" id="UP000515153"/>
    </source>
</evidence>
<reference evidence="5" key="3">
    <citation type="submission" date="2025-08" db="UniProtKB">
        <authorList>
            <consortium name="RefSeq"/>
        </authorList>
    </citation>
    <scope>IDENTIFICATION</scope>
    <source>
        <strain evidence="5">NI907</strain>
    </source>
</reference>
<dbReference type="PANTHER" id="PTHR11066:SF64">
    <property type="entry name" value="ACYL-COA THIOESTERASE (AFU_ORTHOLOGUE AFUA_1G12060)"/>
    <property type="match status" value="1"/>
</dbReference>
<comment type="similarity">
    <text evidence="1">Belongs to the C/M/P thioester hydrolase family.</text>
</comment>
<dbReference type="GO" id="GO:0006637">
    <property type="term" value="P:acyl-CoA metabolic process"/>
    <property type="evidence" value="ECO:0007669"/>
    <property type="project" value="InterPro"/>
</dbReference>
<dbReference type="CDD" id="cd03445">
    <property type="entry name" value="Thioesterase_II_repeat2"/>
    <property type="match status" value="1"/>
</dbReference>
<dbReference type="Gene3D" id="2.40.160.210">
    <property type="entry name" value="Acyl-CoA thioesterase, double hotdog domain"/>
    <property type="match status" value="1"/>
</dbReference>